<dbReference type="RefSeq" id="WP_111274262.1">
    <property type="nucleotide sequence ID" value="NZ_QFYS01000001.1"/>
</dbReference>
<evidence type="ECO:0000256" key="1">
    <source>
        <dbReference type="SAM" id="MobiDB-lite"/>
    </source>
</evidence>
<organism evidence="2 3">
    <name type="scientific">Phenylobacterium kunshanense</name>
    <dbReference type="NCBI Taxonomy" id="1445034"/>
    <lineage>
        <taxon>Bacteria</taxon>
        <taxon>Pseudomonadati</taxon>
        <taxon>Pseudomonadota</taxon>
        <taxon>Alphaproteobacteria</taxon>
        <taxon>Caulobacterales</taxon>
        <taxon>Caulobacteraceae</taxon>
        <taxon>Phenylobacterium</taxon>
    </lineage>
</organism>
<name>A0A328BN54_9CAUL</name>
<dbReference type="AlphaFoldDB" id="A0A328BN54"/>
<sequence>MSPDAALAVLRRHLPSLEAAAMPTKCEVFTACGYEAAELRDAIEALSRRPDAPSADGWLPIETEGDDASQD</sequence>
<protein>
    <submittedName>
        <fullName evidence="2">Uncharacterized protein</fullName>
    </submittedName>
</protein>
<accession>A0A328BN54</accession>
<dbReference type="EMBL" id="QFYS01000001">
    <property type="protein sequence ID" value="RAK68770.1"/>
    <property type="molecule type" value="Genomic_DNA"/>
</dbReference>
<comment type="caution">
    <text evidence="2">The sequence shown here is derived from an EMBL/GenBank/DDBJ whole genome shotgun (WGS) entry which is preliminary data.</text>
</comment>
<evidence type="ECO:0000313" key="3">
    <source>
        <dbReference type="Proteomes" id="UP000249524"/>
    </source>
</evidence>
<dbReference type="OrthoDB" id="7057642at2"/>
<keyword evidence="3" id="KW-1185">Reference proteome</keyword>
<evidence type="ECO:0000313" key="2">
    <source>
        <dbReference type="EMBL" id="RAK68770.1"/>
    </source>
</evidence>
<dbReference type="Proteomes" id="UP000249524">
    <property type="component" value="Unassembled WGS sequence"/>
</dbReference>
<gene>
    <name evidence="2" type="ORF">DJ019_01805</name>
</gene>
<feature type="region of interest" description="Disordered" evidence="1">
    <location>
        <begin position="47"/>
        <end position="71"/>
    </location>
</feature>
<reference evidence="2 3" key="1">
    <citation type="submission" date="2018-05" db="EMBL/GenBank/DDBJ databases">
        <authorList>
            <person name="Lanie J.A."/>
            <person name="Ng W.-L."/>
            <person name="Kazmierczak K.M."/>
            <person name="Andrzejewski T.M."/>
            <person name="Davidsen T.M."/>
            <person name="Wayne K.J."/>
            <person name="Tettelin H."/>
            <person name="Glass J.I."/>
            <person name="Rusch D."/>
            <person name="Podicherti R."/>
            <person name="Tsui H.-C.T."/>
            <person name="Winkler M.E."/>
        </authorList>
    </citation>
    <scope>NUCLEOTIDE SEQUENCE [LARGE SCALE GENOMIC DNA]</scope>
    <source>
        <strain evidence="2 3">BUT-10</strain>
    </source>
</reference>
<proteinExistence type="predicted"/>